<protein>
    <submittedName>
        <fullName evidence="2">Uncharacterized protein</fullName>
    </submittedName>
</protein>
<name>A0A1K0G897_9ACTN</name>
<feature type="region of interest" description="Disordered" evidence="1">
    <location>
        <begin position="47"/>
        <end position="69"/>
    </location>
</feature>
<dbReference type="RefSeq" id="WP_071805947.1">
    <property type="nucleotide sequence ID" value="NZ_MEIA01000151.1"/>
</dbReference>
<proteinExistence type="predicted"/>
<gene>
    <name evidence="2" type="ORF">BG844_15010</name>
</gene>
<dbReference type="EMBL" id="MEIA01000151">
    <property type="protein sequence ID" value="OJF13482.1"/>
    <property type="molecule type" value="Genomic_DNA"/>
</dbReference>
<keyword evidence="3" id="KW-1185">Reference proteome</keyword>
<evidence type="ECO:0000313" key="2">
    <source>
        <dbReference type="EMBL" id="OJF13482.1"/>
    </source>
</evidence>
<accession>A0A1K0G897</accession>
<dbReference type="AlphaFoldDB" id="A0A1K0G897"/>
<dbReference type="Proteomes" id="UP000182486">
    <property type="component" value="Unassembled WGS sequence"/>
</dbReference>
<reference evidence="2 3" key="1">
    <citation type="submission" date="2016-09" db="EMBL/GenBank/DDBJ databases">
        <title>Couchioplanes caeruleus draft genome sequence.</title>
        <authorList>
            <person name="Sheehan J."/>
            <person name="Caffrey P."/>
        </authorList>
    </citation>
    <scope>NUCLEOTIDE SEQUENCE [LARGE SCALE GENOMIC DNA]</scope>
    <source>
        <strain evidence="2 3">DSM 43634</strain>
    </source>
</reference>
<evidence type="ECO:0000256" key="1">
    <source>
        <dbReference type="SAM" id="MobiDB-lite"/>
    </source>
</evidence>
<evidence type="ECO:0000313" key="3">
    <source>
        <dbReference type="Proteomes" id="UP000182486"/>
    </source>
</evidence>
<organism evidence="2 3">
    <name type="scientific">Couchioplanes caeruleus subsp. caeruleus</name>
    <dbReference type="NCBI Taxonomy" id="56427"/>
    <lineage>
        <taxon>Bacteria</taxon>
        <taxon>Bacillati</taxon>
        <taxon>Actinomycetota</taxon>
        <taxon>Actinomycetes</taxon>
        <taxon>Micromonosporales</taxon>
        <taxon>Micromonosporaceae</taxon>
        <taxon>Couchioplanes</taxon>
    </lineage>
</organism>
<comment type="caution">
    <text evidence="2">The sequence shown here is derived from an EMBL/GenBank/DDBJ whole genome shotgun (WGS) entry which is preliminary data.</text>
</comment>
<sequence>MVRIRGGLNHPSALALAGLAGDLTAAQEANDRSRRIRALAAVGATLTGTRPDRPAIPPAIPAGTSTSTT</sequence>